<dbReference type="Proteomes" id="UP000016842">
    <property type="component" value="Unassembled WGS sequence"/>
</dbReference>
<dbReference type="EMBL" id="ASXJ01000376">
    <property type="protein sequence ID" value="ERL99582.1"/>
    <property type="molecule type" value="Genomic_DNA"/>
</dbReference>
<sequence length="71" mass="7954">MPASPIEKHELCQFEWGGVKIQFHFLHLEEIGTNRDASASATQATRKKRGSINAAFWLKNSHFASKEGKLA</sequence>
<organism evidence="1 2">
    <name type="scientific">Brucella intermedia 229E</name>
    <dbReference type="NCBI Taxonomy" id="1337887"/>
    <lineage>
        <taxon>Bacteria</taxon>
        <taxon>Pseudomonadati</taxon>
        <taxon>Pseudomonadota</taxon>
        <taxon>Alphaproteobacteria</taxon>
        <taxon>Hyphomicrobiales</taxon>
        <taxon>Brucellaceae</taxon>
        <taxon>Brucella/Ochrobactrum group</taxon>
        <taxon>Brucella</taxon>
    </lineage>
</organism>
<dbReference type="AlphaFoldDB" id="U4V3E8"/>
<proteinExistence type="predicted"/>
<evidence type="ECO:0000313" key="2">
    <source>
        <dbReference type="Proteomes" id="UP000016842"/>
    </source>
</evidence>
<comment type="caution">
    <text evidence="1">The sequence shown here is derived from an EMBL/GenBank/DDBJ whole genome shotgun (WGS) entry which is preliminary data.</text>
</comment>
<protein>
    <submittedName>
        <fullName evidence="1">Uncharacterized protein</fullName>
    </submittedName>
</protein>
<reference evidence="1 2" key="1">
    <citation type="journal article" date="2014" name="FEMS Microbiol. Lett.">
        <title>Genome sequencing analysis reveals virulence-related gene content of Ochrobactrum intermedium strain 229E, a urease-positive strain isolated from the human gastric niche.</title>
        <authorList>
            <person name="Kulkarni G.J."/>
            <person name="Shetty S."/>
            <person name="Dharne M.S."/>
            <person name="Shouche Y.S."/>
        </authorList>
    </citation>
    <scope>NUCLEOTIDE SEQUENCE [LARGE SCALE GENOMIC DNA]</scope>
    <source>
        <strain evidence="1 2">229E</strain>
    </source>
</reference>
<dbReference type="PATRIC" id="fig|1337887.3.peg.5541"/>
<evidence type="ECO:0000313" key="1">
    <source>
        <dbReference type="EMBL" id="ERL99582.1"/>
    </source>
</evidence>
<gene>
    <name evidence="1" type="ORF">Q644_10330</name>
</gene>
<accession>U4V3E8</accession>
<name>U4V3E8_9HYPH</name>